<dbReference type="SMART" id="SM00855">
    <property type="entry name" value="PGAM"/>
    <property type="match status" value="1"/>
</dbReference>
<reference evidence="3" key="1">
    <citation type="journal article" date="2019" name="Int. J. Syst. Evol. Microbiol.">
        <title>The Global Catalogue of Microorganisms (GCM) 10K type strain sequencing project: providing services to taxonomists for standard genome sequencing and annotation.</title>
        <authorList>
            <consortium name="The Broad Institute Genomics Platform"/>
            <consortium name="The Broad Institute Genome Sequencing Center for Infectious Disease"/>
            <person name="Wu L."/>
            <person name="Ma J."/>
        </authorList>
    </citation>
    <scope>NUCLEOTIDE SEQUENCE [LARGE SCALE GENOMIC DNA]</scope>
    <source>
        <strain evidence="3">CCM 7950</strain>
    </source>
</reference>
<dbReference type="CDD" id="cd07067">
    <property type="entry name" value="HP_PGM_like"/>
    <property type="match status" value="1"/>
</dbReference>
<dbReference type="InterPro" id="IPR051695">
    <property type="entry name" value="Phosphoglycerate_Mutase"/>
</dbReference>
<dbReference type="EC" id="3.1.3.-" evidence="2"/>
<gene>
    <name evidence="2" type="ORF">ACFSAV_04700</name>
</gene>
<dbReference type="EMBL" id="JBHUFP010000005">
    <property type="protein sequence ID" value="MFD1805679.1"/>
    <property type="molecule type" value="Genomic_DNA"/>
</dbReference>
<accession>A0ABW4NTW7</accession>
<dbReference type="PANTHER" id="PTHR46517:SF1">
    <property type="entry name" value="FRUCTOSE-2,6-BISPHOSPHATASE TIGAR"/>
    <property type="match status" value="1"/>
</dbReference>
<evidence type="ECO:0000256" key="1">
    <source>
        <dbReference type="ARBA" id="ARBA00022801"/>
    </source>
</evidence>
<organism evidence="2 3">
    <name type="scientific">Pasteurella oralis</name>
    <dbReference type="NCBI Taxonomy" id="1071947"/>
    <lineage>
        <taxon>Bacteria</taxon>
        <taxon>Pseudomonadati</taxon>
        <taxon>Pseudomonadota</taxon>
        <taxon>Gammaproteobacteria</taxon>
        <taxon>Pasteurellales</taxon>
        <taxon>Pasteurellaceae</taxon>
        <taxon>Pasteurella</taxon>
    </lineage>
</organism>
<dbReference type="RefSeq" id="WP_379096795.1">
    <property type="nucleotide sequence ID" value="NZ_JBHUFP010000005.1"/>
</dbReference>
<dbReference type="Gene3D" id="3.40.50.1240">
    <property type="entry name" value="Phosphoglycerate mutase-like"/>
    <property type="match status" value="1"/>
</dbReference>
<comment type="caution">
    <text evidence="2">The sequence shown here is derived from an EMBL/GenBank/DDBJ whole genome shotgun (WGS) entry which is preliminary data.</text>
</comment>
<dbReference type="PANTHER" id="PTHR46517">
    <property type="entry name" value="FRUCTOSE-2,6-BISPHOSPHATASE TIGAR"/>
    <property type="match status" value="1"/>
</dbReference>
<name>A0ABW4NTW7_9PAST</name>
<sequence length="214" mass="24054">MMKTLRFYLVRHGKTLWNEQGLFQGSGNSPLTDSGIQGAKLTGEALFDTPFIAAYSSTLQRTIDTATYILANRNVPLFQHQGLNEQSFGLWEGQSITQLKDCTEYHQMREDPANYKAQTNGGETYQQLAIRAFNAIRDIIKVHSKGNILIVSHGHTLRILLGLFNGATWQNHREAGKSPALLNTSISIVSYQQYSDEQGRFVIESHNDVTHLNK</sequence>
<dbReference type="GO" id="GO:0016787">
    <property type="term" value="F:hydrolase activity"/>
    <property type="evidence" value="ECO:0007669"/>
    <property type="project" value="UniProtKB-KW"/>
</dbReference>
<dbReference type="Pfam" id="PF00300">
    <property type="entry name" value="His_Phos_1"/>
    <property type="match status" value="1"/>
</dbReference>
<dbReference type="SUPFAM" id="SSF53254">
    <property type="entry name" value="Phosphoglycerate mutase-like"/>
    <property type="match status" value="1"/>
</dbReference>
<evidence type="ECO:0000313" key="3">
    <source>
        <dbReference type="Proteomes" id="UP001597420"/>
    </source>
</evidence>
<keyword evidence="3" id="KW-1185">Reference proteome</keyword>
<dbReference type="InterPro" id="IPR013078">
    <property type="entry name" value="His_Pase_superF_clade-1"/>
</dbReference>
<keyword evidence="1 2" id="KW-0378">Hydrolase</keyword>
<dbReference type="InterPro" id="IPR029033">
    <property type="entry name" value="His_PPase_superfam"/>
</dbReference>
<proteinExistence type="predicted"/>
<dbReference type="Proteomes" id="UP001597420">
    <property type="component" value="Unassembled WGS sequence"/>
</dbReference>
<protein>
    <submittedName>
        <fullName evidence="2">Histidine phosphatase family protein</fullName>
        <ecNumber evidence="2">3.1.3.-</ecNumber>
    </submittedName>
</protein>
<evidence type="ECO:0000313" key="2">
    <source>
        <dbReference type="EMBL" id="MFD1805679.1"/>
    </source>
</evidence>